<protein>
    <submittedName>
        <fullName evidence="2">GL21120</fullName>
    </submittedName>
</protein>
<name>B4GXF4_DROPE</name>
<dbReference type="HOGENOM" id="CLU_2252799_0_0_1"/>
<evidence type="ECO:0000256" key="1">
    <source>
        <dbReference type="SAM" id="MobiDB-lite"/>
    </source>
</evidence>
<evidence type="ECO:0000313" key="2">
    <source>
        <dbReference type="EMBL" id="EDW27265.1"/>
    </source>
</evidence>
<feature type="region of interest" description="Disordered" evidence="1">
    <location>
        <begin position="28"/>
        <end position="50"/>
    </location>
</feature>
<organism evidence="3">
    <name type="scientific">Drosophila persimilis</name>
    <name type="common">Fruit fly</name>
    <dbReference type="NCBI Taxonomy" id="7234"/>
    <lineage>
        <taxon>Eukaryota</taxon>
        <taxon>Metazoa</taxon>
        <taxon>Ecdysozoa</taxon>
        <taxon>Arthropoda</taxon>
        <taxon>Hexapoda</taxon>
        <taxon>Insecta</taxon>
        <taxon>Pterygota</taxon>
        <taxon>Neoptera</taxon>
        <taxon>Endopterygota</taxon>
        <taxon>Diptera</taxon>
        <taxon>Brachycera</taxon>
        <taxon>Muscomorpha</taxon>
        <taxon>Ephydroidea</taxon>
        <taxon>Drosophilidae</taxon>
        <taxon>Drosophila</taxon>
        <taxon>Sophophora</taxon>
    </lineage>
</organism>
<proteinExistence type="predicted"/>
<accession>B4GXF4</accession>
<keyword evidence="3" id="KW-1185">Reference proteome</keyword>
<dbReference type="Proteomes" id="UP000008744">
    <property type="component" value="Unassembled WGS sequence"/>
</dbReference>
<evidence type="ECO:0000313" key="3">
    <source>
        <dbReference type="Proteomes" id="UP000008744"/>
    </source>
</evidence>
<gene>
    <name evidence="2" type="primary">Dper\GL21120</name>
    <name evidence="2" type="ORF">Dper_GL21120</name>
</gene>
<sequence>MSWEGGELELALEFEVEFESRMLIKSHWSPLESDSDSDSDSESHHKRSRADMEAWCLVPGAWFLHRERAESREEGAGRQLAKTKPLRLRLRLRLFLSLGLVLQP</sequence>
<reference evidence="2 3" key="1">
    <citation type="journal article" date="2007" name="Nature">
        <title>Evolution of genes and genomes on the Drosophila phylogeny.</title>
        <authorList>
            <consortium name="Drosophila 12 Genomes Consortium"/>
            <person name="Clark A.G."/>
            <person name="Eisen M.B."/>
            <person name="Smith D.R."/>
            <person name="Bergman C.M."/>
            <person name="Oliver B."/>
            <person name="Markow T.A."/>
            <person name="Kaufman T.C."/>
            <person name="Kellis M."/>
            <person name="Gelbart W."/>
            <person name="Iyer V.N."/>
            <person name="Pollard D.A."/>
            <person name="Sackton T.B."/>
            <person name="Larracuente A.M."/>
            <person name="Singh N.D."/>
            <person name="Abad J.P."/>
            <person name="Abt D.N."/>
            <person name="Adryan B."/>
            <person name="Aguade M."/>
            <person name="Akashi H."/>
            <person name="Anderson W.W."/>
            <person name="Aquadro C.F."/>
            <person name="Ardell D.H."/>
            <person name="Arguello R."/>
            <person name="Artieri C.G."/>
            <person name="Barbash D.A."/>
            <person name="Barker D."/>
            <person name="Barsanti P."/>
            <person name="Batterham P."/>
            <person name="Batzoglou S."/>
            <person name="Begun D."/>
            <person name="Bhutkar A."/>
            <person name="Blanco E."/>
            <person name="Bosak S.A."/>
            <person name="Bradley R.K."/>
            <person name="Brand A.D."/>
            <person name="Brent M.R."/>
            <person name="Brooks A.N."/>
            <person name="Brown R.H."/>
            <person name="Butlin R.K."/>
            <person name="Caggese C."/>
            <person name="Calvi B.R."/>
            <person name="Bernardo de Carvalho A."/>
            <person name="Caspi A."/>
            <person name="Castrezana S."/>
            <person name="Celniker S.E."/>
            <person name="Chang J.L."/>
            <person name="Chapple C."/>
            <person name="Chatterji S."/>
            <person name="Chinwalla A."/>
            <person name="Civetta A."/>
            <person name="Clifton S.W."/>
            <person name="Comeron J.M."/>
            <person name="Costello J.C."/>
            <person name="Coyne J.A."/>
            <person name="Daub J."/>
            <person name="David R.G."/>
            <person name="Delcher A.L."/>
            <person name="Delehaunty K."/>
            <person name="Do C.B."/>
            <person name="Ebling H."/>
            <person name="Edwards K."/>
            <person name="Eickbush T."/>
            <person name="Evans J.D."/>
            <person name="Filipski A."/>
            <person name="Findeiss S."/>
            <person name="Freyhult E."/>
            <person name="Fulton L."/>
            <person name="Fulton R."/>
            <person name="Garcia A.C."/>
            <person name="Gardiner A."/>
            <person name="Garfield D.A."/>
            <person name="Garvin B.E."/>
            <person name="Gibson G."/>
            <person name="Gilbert D."/>
            <person name="Gnerre S."/>
            <person name="Godfrey J."/>
            <person name="Good R."/>
            <person name="Gotea V."/>
            <person name="Gravely B."/>
            <person name="Greenberg A.J."/>
            <person name="Griffiths-Jones S."/>
            <person name="Gross S."/>
            <person name="Guigo R."/>
            <person name="Gustafson E.A."/>
            <person name="Haerty W."/>
            <person name="Hahn M.W."/>
            <person name="Halligan D.L."/>
            <person name="Halpern A.L."/>
            <person name="Halter G.M."/>
            <person name="Han M.V."/>
            <person name="Heger A."/>
            <person name="Hillier L."/>
            <person name="Hinrichs A.S."/>
            <person name="Holmes I."/>
            <person name="Hoskins R.A."/>
            <person name="Hubisz M.J."/>
            <person name="Hultmark D."/>
            <person name="Huntley M.A."/>
            <person name="Jaffe D.B."/>
            <person name="Jagadeeshan S."/>
            <person name="Jeck W.R."/>
            <person name="Johnson J."/>
            <person name="Jones C.D."/>
            <person name="Jordan W.C."/>
            <person name="Karpen G.H."/>
            <person name="Kataoka E."/>
            <person name="Keightley P.D."/>
            <person name="Kheradpour P."/>
            <person name="Kirkness E.F."/>
            <person name="Koerich L.B."/>
            <person name="Kristiansen K."/>
            <person name="Kudrna D."/>
            <person name="Kulathinal R.J."/>
            <person name="Kumar S."/>
            <person name="Kwok R."/>
            <person name="Lander E."/>
            <person name="Langley C.H."/>
            <person name="Lapoint R."/>
            <person name="Lazzaro B.P."/>
            <person name="Lee S.J."/>
            <person name="Levesque L."/>
            <person name="Li R."/>
            <person name="Lin C.F."/>
            <person name="Lin M.F."/>
            <person name="Lindblad-Toh K."/>
            <person name="Llopart A."/>
            <person name="Long M."/>
            <person name="Low L."/>
            <person name="Lozovsky E."/>
            <person name="Lu J."/>
            <person name="Luo M."/>
            <person name="Machado C.A."/>
            <person name="Makalowski W."/>
            <person name="Marzo M."/>
            <person name="Matsuda M."/>
            <person name="Matzkin L."/>
            <person name="McAllister B."/>
            <person name="McBride C.S."/>
            <person name="McKernan B."/>
            <person name="McKernan K."/>
            <person name="Mendez-Lago M."/>
            <person name="Minx P."/>
            <person name="Mollenhauer M.U."/>
            <person name="Montooth K."/>
            <person name="Mount S.M."/>
            <person name="Mu X."/>
            <person name="Myers E."/>
            <person name="Negre B."/>
            <person name="Newfeld S."/>
            <person name="Nielsen R."/>
            <person name="Noor M.A."/>
            <person name="O'Grady P."/>
            <person name="Pachter L."/>
            <person name="Papaceit M."/>
            <person name="Parisi M.J."/>
            <person name="Parisi M."/>
            <person name="Parts L."/>
            <person name="Pedersen J.S."/>
            <person name="Pesole G."/>
            <person name="Phillippy A.M."/>
            <person name="Ponting C.P."/>
            <person name="Pop M."/>
            <person name="Porcelli D."/>
            <person name="Powell J.R."/>
            <person name="Prohaska S."/>
            <person name="Pruitt K."/>
            <person name="Puig M."/>
            <person name="Quesneville H."/>
            <person name="Ram K.R."/>
            <person name="Rand D."/>
            <person name="Rasmussen M.D."/>
            <person name="Reed L.K."/>
            <person name="Reenan R."/>
            <person name="Reily A."/>
            <person name="Remington K.A."/>
            <person name="Rieger T.T."/>
            <person name="Ritchie M.G."/>
            <person name="Robin C."/>
            <person name="Rogers Y.H."/>
            <person name="Rohde C."/>
            <person name="Rozas J."/>
            <person name="Rubenfield M.J."/>
            <person name="Ruiz A."/>
            <person name="Russo S."/>
            <person name="Salzberg S.L."/>
            <person name="Sanchez-Gracia A."/>
            <person name="Saranga D.J."/>
            <person name="Sato H."/>
            <person name="Schaeffer S.W."/>
            <person name="Schatz M.C."/>
            <person name="Schlenke T."/>
            <person name="Schwartz R."/>
            <person name="Segarra C."/>
            <person name="Singh R.S."/>
            <person name="Sirot L."/>
            <person name="Sirota M."/>
            <person name="Sisneros N.B."/>
            <person name="Smith C.D."/>
            <person name="Smith T.F."/>
            <person name="Spieth J."/>
            <person name="Stage D.E."/>
            <person name="Stark A."/>
            <person name="Stephan W."/>
            <person name="Strausberg R.L."/>
            <person name="Strempel S."/>
            <person name="Sturgill D."/>
            <person name="Sutton G."/>
            <person name="Sutton G.G."/>
            <person name="Tao W."/>
            <person name="Teichmann S."/>
            <person name="Tobari Y.N."/>
            <person name="Tomimura Y."/>
            <person name="Tsolas J.M."/>
            <person name="Valente V.L."/>
            <person name="Venter E."/>
            <person name="Venter J.C."/>
            <person name="Vicario S."/>
            <person name="Vieira F.G."/>
            <person name="Vilella A.J."/>
            <person name="Villasante A."/>
            <person name="Walenz B."/>
            <person name="Wang J."/>
            <person name="Wasserman M."/>
            <person name="Watts T."/>
            <person name="Wilson D."/>
            <person name="Wilson R.K."/>
            <person name="Wing R.A."/>
            <person name="Wolfner M.F."/>
            <person name="Wong A."/>
            <person name="Wong G.K."/>
            <person name="Wu C.I."/>
            <person name="Wu G."/>
            <person name="Yamamoto D."/>
            <person name="Yang H.P."/>
            <person name="Yang S.P."/>
            <person name="Yorke J.A."/>
            <person name="Yoshida K."/>
            <person name="Zdobnov E."/>
            <person name="Zhang P."/>
            <person name="Zhang Y."/>
            <person name="Zimin A.V."/>
            <person name="Baldwin J."/>
            <person name="Abdouelleil A."/>
            <person name="Abdulkadir J."/>
            <person name="Abebe A."/>
            <person name="Abera B."/>
            <person name="Abreu J."/>
            <person name="Acer S.C."/>
            <person name="Aftuck L."/>
            <person name="Alexander A."/>
            <person name="An P."/>
            <person name="Anderson E."/>
            <person name="Anderson S."/>
            <person name="Arachi H."/>
            <person name="Azer M."/>
            <person name="Bachantsang P."/>
            <person name="Barry A."/>
            <person name="Bayul T."/>
            <person name="Berlin A."/>
            <person name="Bessette D."/>
            <person name="Bloom T."/>
            <person name="Blye J."/>
            <person name="Boguslavskiy L."/>
            <person name="Bonnet C."/>
            <person name="Boukhgalter B."/>
            <person name="Bourzgui I."/>
            <person name="Brown A."/>
            <person name="Cahill P."/>
            <person name="Channer S."/>
            <person name="Cheshatsang Y."/>
            <person name="Chuda L."/>
            <person name="Citroen M."/>
            <person name="Collymore A."/>
            <person name="Cooke P."/>
            <person name="Costello M."/>
            <person name="D'Aco K."/>
            <person name="Daza R."/>
            <person name="De Haan G."/>
            <person name="DeGray S."/>
            <person name="DeMaso C."/>
            <person name="Dhargay N."/>
            <person name="Dooley K."/>
            <person name="Dooley E."/>
            <person name="Doricent M."/>
            <person name="Dorje P."/>
            <person name="Dorjee K."/>
            <person name="Dupes A."/>
            <person name="Elong R."/>
            <person name="Falk J."/>
            <person name="Farina A."/>
            <person name="Faro S."/>
            <person name="Ferguson D."/>
            <person name="Fisher S."/>
            <person name="Foley C.D."/>
            <person name="Franke A."/>
            <person name="Friedrich D."/>
            <person name="Gadbois L."/>
            <person name="Gearin G."/>
            <person name="Gearin C.R."/>
            <person name="Giannoukos G."/>
            <person name="Goode T."/>
            <person name="Graham J."/>
            <person name="Grandbois E."/>
            <person name="Grewal S."/>
            <person name="Gyaltsen K."/>
            <person name="Hafez N."/>
            <person name="Hagos B."/>
            <person name="Hall J."/>
            <person name="Henson C."/>
            <person name="Hollinger A."/>
            <person name="Honan T."/>
            <person name="Huard M.D."/>
            <person name="Hughes L."/>
            <person name="Hurhula B."/>
            <person name="Husby M.E."/>
            <person name="Kamat A."/>
            <person name="Kanga B."/>
            <person name="Kashin S."/>
            <person name="Khazanovich D."/>
            <person name="Kisner P."/>
            <person name="Lance K."/>
            <person name="Lara M."/>
            <person name="Lee W."/>
            <person name="Lennon N."/>
            <person name="Letendre F."/>
            <person name="LeVine R."/>
            <person name="Lipovsky A."/>
            <person name="Liu X."/>
            <person name="Liu J."/>
            <person name="Liu S."/>
            <person name="Lokyitsang T."/>
            <person name="Lokyitsang Y."/>
            <person name="Lubonja R."/>
            <person name="Lui A."/>
            <person name="MacDonald P."/>
            <person name="Magnisalis V."/>
            <person name="Maru K."/>
            <person name="Matthews C."/>
            <person name="McCusker W."/>
            <person name="McDonough S."/>
            <person name="Mehta T."/>
            <person name="Meldrim J."/>
            <person name="Meneus L."/>
            <person name="Mihai O."/>
            <person name="Mihalev A."/>
            <person name="Mihova T."/>
            <person name="Mittelman R."/>
            <person name="Mlenga V."/>
            <person name="Montmayeur A."/>
            <person name="Mulrain L."/>
            <person name="Navidi A."/>
            <person name="Naylor J."/>
            <person name="Negash T."/>
            <person name="Nguyen T."/>
            <person name="Nguyen N."/>
            <person name="Nicol R."/>
            <person name="Norbu C."/>
            <person name="Norbu N."/>
            <person name="Novod N."/>
            <person name="O'Neill B."/>
            <person name="Osman S."/>
            <person name="Markiewicz E."/>
            <person name="Oyono O.L."/>
            <person name="Patti C."/>
            <person name="Phunkhang P."/>
            <person name="Pierre F."/>
            <person name="Priest M."/>
            <person name="Raghuraman S."/>
            <person name="Rege F."/>
            <person name="Reyes R."/>
            <person name="Rise C."/>
            <person name="Rogov P."/>
            <person name="Ross K."/>
            <person name="Ryan E."/>
            <person name="Settipalli S."/>
            <person name="Shea T."/>
            <person name="Sherpa N."/>
            <person name="Shi L."/>
            <person name="Shih D."/>
            <person name="Sparrow T."/>
            <person name="Spaulding J."/>
            <person name="Stalker J."/>
            <person name="Stange-Thomann N."/>
            <person name="Stavropoulos S."/>
            <person name="Stone C."/>
            <person name="Strader C."/>
            <person name="Tesfaye S."/>
            <person name="Thomson T."/>
            <person name="Thoulutsang Y."/>
            <person name="Thoulutsang D."/>
            <person name="Topham K."/>
            <person name="Topping I."/>
            <person name="Tsamla T."/>
            <person name="Vassiliev H."/>
            <person name="Vo A."/>
            <person name="Wangchuk T."/>
            <person name="Wangdi T."/>
            <person name="Weiand M."/>
            <person name="Wilkinson J."/>
            <person name="Wilson A."/>
            <person name="Yadav S."/>
            <person name="Young G."/>
            <person name="Yu Q."/>
            <person name="Zembek L."/>
            <person name="Zhong D."/>
            <person name="Zimmer A."/>
            <person name="Zwirko Z."/>
            <person name="Jaffe D.B."/>
            <person name="Alvarez P."/>
            <person name="Brockman W."/>
            <person name="Butler J."/>
            <person name="Chin C."/>
            <person name="Gnerre S."/>
            <person name="Grabherr M."/>
            <person name="Kleber M."/>
            <person name="Mauceli E."/>
            <person name="MacCallum I."/>
        </authorList>
    </citation>
    <scope>NUCLEOTIDE SEQUENCE [LARGE SCALE GENOMIC DNA]</scope>
    <source>
        <strain evidence="3">MSH-3 / Tucson 14011-0111.49</strain>
    </source>
</reference>
<dbReference type="AlphaFoldDB" id="B4GXF4"/>
<dbReference type="EMBL" id="CH479195">
    <property type="protein sequence ID" value="EDW27265.1"/>
    <property type="molecule type" value="Genomic_DNA"/>
</dbReference>